<dbReference type="Proteomes" id="UP000011715">
    <property type="component" value="Unassembled WGS sequence"/>
</dbReference>
<evidence type="ECO:0000313" key="2">
    <source>
        <dbReference type="EnsemblFungi" id="MAPG_11621T0"/>
    </source>
</evidence>
<reference evidence="2" key="5">
    <citation type="submission" date="2015-06" db="UniProtKB">
        <authorList>
            <consortium name="EnsemblFungi"/>
        </authorList>
    </citation>
    <scope>IDENTIFICATION</scope>
    <source>
        <strain evidence="2">ATCC 64411</strain>
    </source>
</reference>
<keyword evidence="3" id="KW-1185">Reference proteome</keyword>
<sequence>MPRRSSGPASFILFPKWVPFSSILQLNQNVVLYIFLQAWLAASQPPFWALIGAQARLIAERRAAYCAVSQGMQAMHAATGVLAGGVHRIVFLVMCDLHHHTLLILHGLGRLQKCSNVQRQQTNMEDPARSRPYRISAKAAGKRLHQGQIFVWDGTGYLQSEFGGCASDRDGTDDLETVASNLRYPPATPPCLSQTSLVPGRTGAGNGQAGSGIDCPRGLDAGPCVVSVVSANAPQVLLHFLPAPPARLGQGETESE</sequence>
<name>A0A0C4EFR5_MAGP6</name>
<gene>
    <name evidence="1" type="ORF">MAPG_11621</name>
</gene>
<protein>
    <submittedName>
        <fullName evidence="1 2">Uncharacterized protein</fullName>
    </submittedName>
</protein>
<reference evidence="2" key="4">
    <citation type="journal article" date="2015" name="G3 (Bethesda)">
        <title>Genome sequences of three phytopathogenic species of the Magnaporthaceae family of fungi.</title>
        <authorList>
            <person name="Okagaki L.H."/>
            <person name="Nunes C.C."/>
            <person name="Sailsbery J."/>
            <person name="Clay B."/>
            <person name="Brown D."/>
            <person name="John T."/>
            <person name="Oh Y."/>
            <person name="Young N."/>
            <person name="Fitzgerald M."/>
            <person name="Haas B.J."/>
            <person name="Zeng Q."/>
            <person name="Young S."/>
            <person name="Adiconis X."/>
            <person name="Fan L."/>
            <person name="Levin J.Z."/>
            <person name="Mitchell T.K."/>
            <person name="Okubara P.A."/>
            <person name="Farman M.L."/>
            <person name="Kohn L.M."/>
            <person name="Birren B."/>
            <person name="Ma L.-J."/>
            <person name="Dean R.A."/>
        </authorList>
    </citation>
    <scope>NUCLEOTIDE SEQUENCE</scope>
    <source>
        <strain evidence="2">ATCC 64411 / 73-15</strain>
    </source>
</reference>
<reference evidence="1" key="2">
    <citation type="submission" date="2010-05" db="EMBL/GenBank/DDBJ databases">
        <title>The Genome Sequence of Magnaporthe poae strain ATCC 64411.</title>
        <authorList>
            <consortium name="The Broad Institute Genome Sequencing Platform"/>
            <consortium name="Broad Institute Genome Sequencing Center for Infectious Disease"/>
            <person name="Ma L.-J."/>
            <person name="Dead R."/>
            <person name="Young S."/>
            <person name="Zeng Q."/>
            <person name="Koehrsen M."/>
            <person name="Alvarado L."/>
            <person name="Berlin A."/>
            <person name="Chapman S.B."/>
            <person name="Chen Z."/>
            <person name="Freedman E."/>
            <person name="Gellesch M."/>
            <person name="Goldberg J."/>
            <person name="Griggs A."/>
            <person name="Gujja S."/>
            <person name="Heilman E.R."/>
            <person name="Heiman D."/>
            <person name="Hepburn T."/>
            <person name="Howarth C."/>
            <person name="Jen D."/>
            <person name="Larson L."/>
            <person name="Mehta T."/>
            <person name="Neiman D."/>
            <person name="Pearson M."/>
            <person name="Roberts A."/>
            <person name="Saif S."/>
            <person name="Shea T."/>
            <person name="Shenoy N."/>
            <person name="Sisk P."/>
            <person name="Stolte C."/>
            <person name="Sykes S."/>
            <person name="Walk T."/>
            <person name="White J."/>
            <person name="Yandava C."/>
            <person name="Haas B."/>
            <person name="Nusbaum C."/>
            <person name="Birren B."/>
        </authorList>
    </citation>
    <scope>NUCLEOTIDE SEQUENCE</scope>
    <source>
        <strain evidence="1">ATCC 64411</strain>
    </source>
</reference>
<organism evidence="2 3">
    <name type="scientific">Magnaporthiopsis poae (strain ATCC 64411 / 73-15)</name>
    <name type="common">Kentucky bluegrass fungus</name>
    <name type="synonym">Magnaporthe poae</name>
    <dbReference type="NCBI Taxonomy" id="644358"/>
    <lineage>
        <taxon>Eukaryota</taxon>
        <taxon>Fungi</taxon>
        <taxon>Dikarya</taxon>
        <taxon>Ascomycota</taxon>
        <taxon>Pezizomycotina</taxon>
        <taxon>Sordariomycetes</taxon>
        <taxon>Sordariomycetidae</taxon>
        <taxon>Magnaporthales</taxon>
        <taxon>Magnaporthaceae</taxon>
        <taxon>Magnaporthiopsis</taxon>
    </lineage>
</organism>
<evidence type="ECO:0000313" key="1">
    <source>
        <dbReference type="EMBL" id="KLU92718.1"/>
    </source>
</evidence>
<proteinExistence type="predicted"/>
<dbReference type="EnsemblFungi" id="MAPG_11621T0">
    <property type="protein sequence ID" value="MAPG_11621T0"/>
    <property type="gene ID" value="MAPG_11621"/>
</dbReference>
<reference evidence="1" key="3">
    <citation type="submission" date="2011-03" db="EMBL/GenBank/DDBJ databases">
        <title>Annotation of Magnaporthe poae ATCC 64411.</title>
        <authorList>
            <person name="Ma L.-J."/>
            <person name="Dead R."/>
            <person name="Young S.K."/>
            <person name="Zeng Q."/>
            <person name="Gargeya S."/>
            <person name="Fitzgerald M."/>
            <person name="Haas B."/>
            <person name="Abouelleil A."/>
            <person name="Alvarado L."/>
            <person name="Arachchi H.M."/>
            <person name="Berlin A."/>
            <person name="Brown A."/>
            <person name="Chapman S.B."/>
            <person name="Chen Z."/>
            <person name="Dunbar C."/>
            <person name="Freedman E."/>
            <person name="Gearin G."/>
            <person name="Gellesch M."/>
            <person name="Goldberg J."/>
            <person name="Griggs A."/>
            <person name="Gujja S."/>
            <person name="Heiman D."/>
            <person name="Howarth C."/>
            <person name="Larson L."/>
            <person name="Lui A."/>
            <person name="MacDonald P.J.P."/>
            <person name="Mehta T."/>
            <person name="Montmayeur A."/>
            <person name="Murphy C."/>
            <person name="Neiman D."/>
            <person name="Pearson M."/>
            <person name="Priest M."/>
            <person name="Roberts A."/>
            <person name="Saif S."/>
            <person name="Shea T."/>
            <person name="Shenoy N."/>
            <person name="Sisk P."/>
            <person name="Stolte C."/>
            <person name="Sykes S."/>
            <person name="Yandava C."/>
            <person name="Wortman J."/>
            <person name="Nusbaum C."/>
            <person name="Birren B."/>
        </authorList>
    </citation>
    <scope>NUCLEOTIDE SEQUENCE</scope>
    <source>
        <strain evidence="1">ATCC 64411</strain>
    </source>
</reference>
<dbReference type="EMBL" id="GL876985">
    <property type="protein sequence ID" value="KLU92718.1"/>
    <property type="molecule type" value="Genomic_DNA"/>
</dbReference>
<accession>A0A0C4EFR5</accession>
<dbReference type="EMBL" id="ADBL01002886">
    <property type="status" value="NOT_ANNOTATED_CDS"/>
    <property type="molecule type" value="Genomic_DNA"/>
</dbReference>
<dbReference type="VEuPathDB" id="FungiDB:MAPG_11621"/>
<reference evidence="3" key="1">
    <citation type="submission" date="2010-05" db="EMBL/GenBank/DDBJ databases">
        <title>The genome sequence of Magnaporthe poae strain ATCC 64411.</title>
        <authorList>
            <person name="Ma L.-J."/>
            <person name="Dead R."/>
            <person name="Young S."/>
            <person name="Zeng Q."/>
            <person name="Koehrsen M."/>
            <person name="Alvarado L."/>
            <person name="Berlin A."/>
            <person name="Chapman S.B."/>
            <person name="Chen Z."/>
            <person name="Freedman E."/>
            <person name="Gellesch M."/>
            <person name="Goldberg J."/>
            <person name="Griggs A."/>
            <person name="Gujja S."/>
            <person name="Heilman E.R."/>
            <person name="Heiman D."/>
            <person name="Hepburn T."/>
            <person name="Howarth C."/>
            <person name="Jen D."/>
            <person name="Larson L."/>
            <person name="Mehta T."/>
            <person name="Neiman D."/>
            <person name="Pearson M."/>
            <person name="Roberts A."/>
            <person name="Saif S."/>
            <person name="Shea T."/>
            <person name="Shenoy N."/>
            <person name="Sisk P."/>
            <person name="Stolte C."/>
            <person name="Sykes S."/>
            <person name="Walk T."/>
            <person name="White J."/>
            <person name="Yandava C."/>
            <person name="Haas B."/>
            <person name="Nusbaum C."/>
            <person name="Birren B."/>
        </authorList>
    </citation>
    <scope>NUCLEOTIDE SEQUENCE [LARGE SCALE GENOMIC DNA]</scope>
    <source>
        <strain evidence="3">ATCC 64411 / 73-15</strain>
    </source>
</reference>
<evidence type="ECO:0000313" key="3">
    <source>
        <dbReference type="Proteomes" id="UP000011715"/>
    </source>
</evidence>
<dbReference type="AlphaFoldDB" id="A0A0C4EFR5"/>